<feature type="compositionally biased region" description="Basic and acidic residues" evidence="5">
    <location>
        <begin position="926"/>
        <end position="944"/>
    </location>
</feature>
<evidence type="ECO:0000259" key="7">
    <source>
        <dbReference type="PROSITE" id="PS50878"/>
    </source>
</evidence>
<feature type="domain" description="Reverse transcriptase" evidence="7">
    <location>
        <begin position="160"/>
        <end position="338"/>
    </location>
</feature>
<dbReference type="InterPro" id="IPR043128">
    <property type="entry name" value="Rev_trsase/Diguanyl_cyclase"/>
</dbReference>
<dbReference type="AlphaFoldDB" id="A0A8C7CLW1"/>
<dbReference type="SUPFAM" id="SSF53098">
    <property type="entry name" value="Ribonuclease H-like"/>
    <property type="match status" value="1"/>
</dbReference>
<dbReference type="InterPro" id="IPR021109">
    <property type="entry name" value="Peptidase_aspartic_dom_sf"/>
</dbReference>
<dbReference type="FunFam" id="3.10.20.370:FF:000001">
    <property type="entry name" value="Retrovirus-related Pol polyprotein from transposon 17.6-like protein"/>
    <property type="match status" value="1"/>
</dbReference>
<dbReference type="CDD" id="cd09274">
    <property type="entry name" value="RNase_HI_RT_Ty3"/>
    <property type="match status" value="1"/>
</dbReference>
<dbReference type="PANTHER" id="PTHR37984">
    <property type="entry name" value="PROTEIN CBG26694"/>
    <property type="match status" value="1"/>
</dbReference>
<dbReference type="GO" id="GO:0004523">
    <property type="term" value="F:RNA-DNA hybrid ribonuclease activity"/>
    <property type="evidence" value="ECO:0007669"/>
    <property type="project" value="UniProtKB-EC"/>
</dbReference>
<dbReference type="GO" id="GO:0006508">
    <property type="term" value="P:proteolysis"/>
    <property type="evidence" value="ECO:0007669"/>
    <property type="project" value="InterPro"/>
</dbReference>
<evidence type="ECO:0000313" key="9">
    <source>
        <dbReference type="Ensembl" id="ENSOKIP00005008555.1"/>
    </source>
</evidence>
<dbReference type="InterPro" id="IPR036397">
    <property type="entry name" value="RNaseH_sf"/>
</dbReference>
<dbReference type="InterPro" id="IPR001995">
    <property type="entry name" value="Peptidase_A2_cat"/>
</dbReference>
<evidence type="ECO:0000256" key="1">
    <source>
        <dbReference type="ARBA" id="ARBA00010879"/>
    </source>
</evidence>
<evidence type="ECO:0000256" key="4">
    <source>
        <dbReference type="ARBA" id="ARBA00039658"/>
    </source>
</evidence>
<evidence type="ECO:0000256" key="5">
    <source>
        <dbReference type="SAM" id="MobiDB-lite"/>
    </source>
</evidence>
<comment type="similarity">
    <text evidence="1">Belongs to the beta type-B retroviral polymerase family. HERV class-II K(HML-2) pol subfamily.</text>
</comment>
<dbReference type="Pfam" id="PF17919">
    <property type="entry name" value="RT_RNaseH_2"/>
    <property type="match status" value="1"/>
</dbReference>
<dbReference type="InterPro" id="IPR050951">
    <property type="entry name" value="Retrovirus_Pol_polyprotein"/>
</dbReference>
<dbReference type="Gene3D" id="3.30.420.10">
    <property type="entry name" value="Ribonuclease H-like superfamily/Ribonuclease H"/>
    <property type="match status" value="1"/>
</dbReference>
<sequence>MQLDTGASVSLVPERLYKEKLKECPLQPASIRLSSYTGDTIPVLGQIQVPVRYEGKEWTLPLVIVKGEKSALLGRNWLQKIKLNWGEIFSLRNDKPVSQATLTNMLEKHKELFKDCYGEIQDFTAKVRVQEGTKPIFHKPRPVPYALKEAVEKELERLQKNNIITKVARSDWAAPIVVVPKKDKTVRMCGDYKVTVNRCTLPEEYPLPNAEDLFATLAGGKVFSKLDLAFAYQQLKLDPESEQYLTINTHKGLFRFNRLAYGISTAPAIFQQTMDQILDGIDHVVCFMDNILVSAPTIGEHLVVLDKVMSRLEKYRVRMKRSKCEFLQDSVEYLGYKIDAQGLHPTNSKVEAIVNAPAPTNISEPRSFLGLLNYYGKFVANLSTLLHPLHQLLQADTKWNWSPQCEESFKTCKQRLLKSKWLAHYNTEMKLRLACDASPYGVGAVISHVLPSGEEHPIALASRTLSPSEKNYAQIEKEALSIIFGVKKFHKYLYGRKFQLLTDHKPLLAILGPKSAIPTLAALRMQRWALILLAYDYEIEYRRSSDHANADALSRLPCNSDSDSEDDRAVFQISLIDELAISASDIAEETRKDPVLSKVLDLTLGGWPTFVNDDNLRPFIDKKDQLSTDQGCVLWGSRVVVPHKFQRRLLSDLHEGHPGVTRMKALTRKYLWWPGLDQDIQQHVGHCSPCEAVRNKPAAAPLHPLSWAATPWERIHVDYAEIDKQHFLVVVDVHSKWMEVFPTQLTTAEKTINLLRHLFASFGLVKELVSDNAPPFTSNDFEMFLKNNGVRHILSPPYHPASNGAAERAVQTFKKAWTRLEVQSVPIHQRLPRFLFTYRNTPHTVTECTPAELFLKRRGPLTYQVQIGHRQVNVHVDHLLRSNAPAETCRENKNNNDPQDYSTDCGRTGETEPDLPPEPGPPQEAQEERRYPIRQRRAPEKLDL</sequence>
<evidence type="ECO:0000256" key="3">
    <source>
        <dbReference type="ARBA" id="ARBA00022801"/>
    </source>
</evidence>
<dbReference type="InterPro" id="IPR000477">
    <property type="entry name" value="RT_dom"/>
</dbReference>
<accession>A0A8C7CLW1</accession>
<dbReference type="Pfam" id="PF17921">
    <property type="entry name" value="Integrase_H2C2"/>
    <property type="match status" value="1"/>
</dbReference>
<dbReference type="InterPro" id="IPR001584">
    <property type="entry name" value="Integrase_cat-core"/>
</dbReference>
<dbReference type="GeneTree" id="ENSGT00940000166555"/>
<dbReference type="PANTHER" id="PTHR37984:SF10">
    <property type="entry name" value="RIBONUCLEASE H"/>
    <property type="match status" value="1"/>
</dbReference>
<dbReference type="PROSITE" id="PS50175">
    <property type="entry name" value="ASP_PROT_RETROV"/>
    <property type="match status" value="1"/>
</dbReference>
<dbReference type="InterPro" id="IPR041577">
    <property type="entry name" value="RT_RNaseH_2"/>
</dbReference>
<dbReference type="PROSITE" id="PS50994">
    <property type="entry name" value="INTEGRASE"/>
    <property type="match status" value="1"/>
</dbReference>
<dbReference type="InterPro" id="IPR012337">
    <property type="entry name" value="RNaseH-like_sf"/>
</dbReference>
<dbReference type="EC" id="3.1.26.4" evidence="2"/>
<reference evidence="9" key="1">
    <citation type="submission" date="2025-08" db="UniProtKB">
        <authorList>
            <consortium name="Ensembl"/>
        </authorList>
    </citation>
    <scope>IDENTIFICATION</scope>
</reference>
<evidence type="ECO:0000259" key="6">
    <source>
        <dbReference type="PROSITE" id="PS50175"/>
    </source>
</evidence>
<feature type="region of interest" description="Disordered" evidence="5">
    <location>
        <begin position="886"/>
        <end position="944"/>
    </location>
</feature>
<dbReference type="Gene3D" id="1.10.340.70">
    <property type="match status" value="1"/>
</dbReference>
<keyword evidence="10" id="KW-1185">Reference proteome</keyword>
<dbReference type="InterPro" id="IPR043502">
    <property type="entry name" value="DNA/RNA_pol_sf"/>
</dbReference>
<dbReference type="FunFam" id="1.10.340.70:FF:000003">
    <property type="entry name" value="Protein CBG25708"/>
    <property type="match status" value="1"/>
</dbReference>
<name>A0A8C7CLW1_ONCKI</name>
<dbReference type="PROSITE" id="PS50878">
    <property type="entry name" value="RT_POL"/>
    <property type="match status" value="1"/>
</dbReference>
<reference evidence="9" key="2">
    <citation type="submission" date="2025-09" db="UniProtKB">
        <authorList>
            <consortium name="Ensembl"/>
        </authorList>
    </citation>
    <scope>IDENTIFICATION</scope>
</reference>
<dbReference type="Pfam" id="PF00665">
    <property type="entry name" value="rve"/>
    <property type="match status" value="1"/>
</dbReference>
<dbReference type="Gene3D" id="3.30.70.270">
    <property type="match status" value="2"/>
</dbReference>
<evidence type="ECO:0000259" key="8">
    <source>
        <dbReference type="PROSITE" id="PS50994"/>
    </source>
</evidence>
<organism evidence="9 10">
    <name type="scientific">Oncorhynchus kisutch</name>
    <name type="common">Coho salmon</name>
    <name type="synonym">Salmo kisutch</name>
    <dbReference type="NCBI Taxonomy" id="8019"/>
    <lineage>
        <taxon>Eukaryota</taxon>
        <taxon>Metazoa</taxon>
        <taxon>Chordata</taxon>
        <taxon>Craniata</taxon>
        <taxon>Vertebrata</taxon>
        <taxon>Euteleostomi</taxon>
        <taxon>Actinopterygii</taxon>
        <taxon>Neopterygii</taxon>
        <taxon>Teleostei</taxon>
        <taxon>Protacanthopterygii</taxon>
        <taxon>Salmoniformes</taxon>
        <taxon>Salmonidae</taxon>
        <taxon>Salmoninae</taxon>
        <taxon>Oncorhynchus</taxon>
    </lineage>
</organism>
<evidence type="ECO:0000256" key="2">
    <source>
        <dbReference type="ARBA" id="ARBA00012180"/>
    </source>
</evidence>
<dbReference type="CDD" id="cd01647">
    <property type="entry name" value="RT_LTR"/>
    <property type="match status" value="1"/>
</dbReference>
<dbReference type="GO" id="GO:0003676">
    <property type="term" value="F:nucleic acid binding"/>
    <property type="evidence" value="ECO:0007669"/>
    <property type="project" value="InterPro"/>
</dbReference>
<feature type="domain" description="Integrase catalytic" evidence="8">
    <location>
        <begin position="707"/>
        <end position="858"/>
    </location>
</feature>
<evidence type="ECO:0000313" key="10">
    <source>
        <dbReference type="Proteomes" id="UP000694557"/>
    </source>
</evidence>
<dbReference type="GO" id="GO:0015074">
    <property type="term" value="P:DNA integration"/>
    <property type="evidence" value="ECO:0007669"/>
    <property type="project" value="InterPro"/>
</dbReference>
<dbReference type="Ensembl" id="ENSOKIT00005009089.1">
    <property type="protein sequence ID" value="ENSOKIP00005008555.1"/>
    <property type="gene ID" value="ENSOKIG00005003786.1"/>
</dbReference>
<protein>
    <recommendedName>
        <fullName evidence="4">Gypsy retrotransposon integrase-like protein 1</fullName>
        <ecNumber evidence="2">3.1.26.4</ecNumber>
    </recommendedName>
</protein>
<feature type="domain" description="Peptidase A2" evidence="6">
    <location>
        <begin position="1"/>
        <end position="77"/>
    </location>
</feature>
<proteinExistence type="inferred from homology"/>
<dbReference type="FunFam" id="3.30.420.10:FF:000063">
    <property type="entry name" value="Retrovirus-related Pol polyprotein from transposon 297-like Protein"/>
    <property type="match status" value="1"/>
</dbReference>
<dbReference type="Gene3D" id="3.10.10.10">
    <property type="entry name" value="HIV Type 1 Reverse Transcriptase, subunit A, domain 1"/>
    <property type="match status" value="1"/>
</dbReference>
<dbReference type="SUPFAM" id="SSF56672">
    <property type="entry name" value="DNA/RNA polymerases"/>
    <property type="match status" value="1"/>
</dbReference>
<dbReference type="InterPro" id="IPR041588">
    <property type="entry name" value="Integrase_H2C2"/>
</dbReference>
<dbReference type="FunFam" id="3.30.70.270:FF:000026">
    <property type="entry name" value="Transposon Ty3-G Gag-Pol polyprotein"/>
    <property type="match status" value="1"/>
</dbReference>
<dbReference type="GO" id="GO:0004190">
    <property type="term" value="F:aspartic-type endopeptidase activity"/>
    <property type="evidence" value="ECO:0007669"/>
    <property type="project" value="InterPro"/>
</dbReference>
<dbReference type="Gene3D" id="2.40.70.10">
    <property type="entry name" value="Acid Proteases"/>
    <property type="match status" value="1"/>
</dbReference>
<keyword evidence="3" id="KW-0378">Hydrolase</keyword>
<dbReference type="SUPFAM" id="SSF50630">
    <property type="entry name" value="Acid proteases"/>
    <property type="match status" value="1"/>
</dbReference>
<dbReference type="Pfam" id="PF00078">
    <property type="entry name" value="RVT_1"/>
    <property type="match status" value="1"/>
</dbReference>
<dbReference type="Proteomes" id="UP000694557">
    <property type="component" value="Unassembled WGS sequence"/>
</dbReference>